<evidence type="ECO:0000313" key="1">
    <source>
        <dbReference type="EMBL" id="CAI2164191.1"/>
    </source>
</evidence>
<gene>
    <name evidence="1" type="ORF">FWILDA_LOCUS1443</name>
</gene>
<dbReference type="AlphaFoldDB" id="A0A9W4WIF8"/>
<protein>
    <submittedName>
        <fullName evidence="1">8651_t:CDS:1</fullName>
    </submittedName>
</protein>
<name>A0A9W4WIF8_9GLOM</name>
<keyword evidence="2" id="KW-1185">Reference proteome</keyword>
<dbReference type="EMBL" id="CAMKVN010000138">
    <property type="protein sequence ID" value="CAI2164191.1"/>
    <property type="molecule type" value="Genomic_DNA"/>
</dbReference>
<proteinExistence type="predicted"/>
<comment type="caution">
    <text evidence="1">The sequence shown here is derived from an EMBL/GenBank/DDBJ whole genome shotgun (WGS) entry which is preliminary data.</text>
</comment>
<organism evidence="1 2">
    <name type="scientific">Funneliformis geosporum</name>
    <dbReference type="NCBI Taxonomy" id="1117311"/>
    <lineage>
        <taxon>Eukaryota</taxon>
        <taxon>Fungi</taxon>
        <taxon>Fungi incertae sedis</taxon>
        <taxon>Mucoromycota</taxon>
        <taxon>Glomeromycotina</taxon>
        <taxon>Glomeromycetes</taxon>
        <taxon>Glomerales</taxon>
        <taxon>Glomeraceae</taxon>
        <taxon>Funneliformis</taxon>
    </lineage>
</organism>
<evidence type="ECO:0000313" key="2">
    <source>
        <dbReference type="Proteomes" id="UP001153678"/>
    </source>
</evidence>
<sequence length="154" mass="17774">MDFYCATTIEEWACVKLTDISCEFSYTQKKGSRDPRQLEAQAGTFGLTRIALNSIILFLYIVKKDYAHVNVENLRIKQVNQLATGDIAILKELQHWQKGVIIDMKNGFHTNDEDVKSIPLSPSQDYYIKDPEFFDKLVDDLILEAKKNLYHVQV</sequence>
<accession>A0A9W4WIF8</accession>
<dbReference type="Proteomes" id="UP001153678">
    <property type="component" value="Unassembled WGS sequence"/>
</dbReference>
<reference evidence="1" key="1">
    <citation type="submission" date="2022-08" db="EMBL/GenBank/DDBJ databases">
        <authorList>
            <person name="Kallberg Y."/>
            <person name="Tangrot J."/>
            <person name="Rosling A."/>
        </authorList>
    </citation>
    <scope>NUCLEOTIDE SEQUENCE</scope>
    <source>
        <strain evidence="1">Wild A</strain>
    </source>
</reference>